<dbReference type="SUPFAM" id="SSF52540">
    <property type="entry name" value="P-loop containing nucleoside triphosphate hydrolases"/>
    <property type="match status" value="1"/>
</dbReference>
<evidence type="ECO:0000313" key="3">
    <source>
        <dbReference type="Proteomes" id="UP001146793"/>
    </source>
</evidence>
<comment type="caution">
    <text evidence="2">The sequence shown here is derived from an EMBL/GenBank/DDBJ whole genome shotgun (WGS) entry which is preliminary data.</text>
</comment>
<dbReference type="EMBL" id="JANTQA010000057">
    <property type="protein sequence ID" value="KAJ3428897.1"/>
    <property type="molecule type" value="Genomic_DNA"/>
</dbReference>
<evidence type="ECO:0000256" key="1">
    <source>
        <dbReference type="SAM" id="MobiDB-lite"/>
    </source>
</evidence>
<feature type="compositionally biased region" description="Basic and acidic residues" evidence="1">
    <location>
        <begin position="43"/>
        <end position="78"/>
    </location>
</feature>
<evidence type="ECO:0000313" key="2">
    <source>
        <dbReference type="EMBL" id="KAJ3428897.1"/>
    </source>
</evidence>
<proteinExistence type="predicted"/>
<protein>
    <submittedName>
        <fullName evidence="2">Uncharacterized protein</fullName>
    </submittedName>
</protein>
<reference evidence="2" key="1">
    <citation type="submission" date="2022-08" db="EMBL/GenBank/DDBJ databases">
        <title>Novel sulphate-reducing endosymbionts in the free-living metamonad Anaeramoeba.</title>
        <authorList>
            <person name="Jerlstrom-Hultqvist J."/>
            <person name="Cepicka I."/>
            <person name="Gallot-Lavallee L."/>
            <person name="Salas-Leiva D."/>
            <person name="Curtis B.A."/>
            <person name="Zahonova K."/>
            <person name="Pipaliya S."/>
            <person name="Dacks J."/>
            <person name="Roger A.J."/>
        </authorList>
    </citation>
    <scope>NUCLEOTIDE SEQUENCE</scope>
    <source>
        <strain evidence="2">Busselton2</strain>
    </source>
</reference>
<feature type="region of interest" description="Disordered" evidence="1">
    <location>
        <begin position="40"/>
        <end position="78"/>
    </location>
</feature>
<name>A0AAV7YLQ1_9EUKA</name>
<dbReference type="Proteomes" id="UP001146793">
    <property type="component" value="Unassembled WGS sequence"/>
</dbReference>
<accession>A0AAV7YLQ1</accession>
<dbReference type="AlphaFoldDB" id="A0AAV7YLQ1"/>
<sequence length="908" mass="108777">MNPKQEQSEREKQMEEKRIKLEVELDKQKEKRTKLEEELDEMNQVRKQMESRRTKLESERDEMIEKRNKLEEEREEMKEERDEMKGELKKLHKKCSLKIKILNTVKKLTKKLEERLDNKNTNLTDQEQENIQLKIFLLNSIEEQNLQIEEQNIQIDKQNEQIKEQNILIDKQNKLIKEQNQRIELSQTNQLNLIETTKKMKMFSIEKNKKKQQFEKKEKGEGLLEFVDREEELETMFDILEKNFNERGYEKEKRAHNFILIPGGAGLGKTRLGDEFLPFCQKKCSKESILFLQQDQNKKPQQNRNQTNERVQLMYRAILNNSQSLYMDLSNGSKFNPEIDLKYQPEKKKKNKKIQDEKNNTKPNSFIPLIFIFHIDEFQLYIDQMTKYLIKEMKNKNQQQISFENKQDCYQESKSNFKELLKAIGHIMTHFEEICIVPICTGTSEFDISFLSTEYSRNLINLKPLKFESIKRIFQNYTKQLKNGFMKQILTKHLIDEEKNVFQIILGDIGSIPRYLNEFQKLLKKYEKSFYENQSNVESLNRIETKIFSQLNIKYFFGEFHKNEEISKRILELSLLLIPIYRNDQIIQQNNLKFHDLEREGTLFLIPSSSTSEKNKFLVYIPFIFLHYLNQKYLIFENQYLKPINLKEEWNWQDFENFHLEFERVYNNTLFNYYKKNTKITKTTTTTSSSSLSSSSIVCLPLKTIYRGAYISNKQSQLIQLSNLKKYFHQNHCIKKQNSILINNNFLKILNDLDQVENMKEKIQNKESCIIKCSKGNPLVDSFIIRYDNNLKPVLISCQLKHTVLSNNLTINFSQIKKWYKQTKKCIENGLTNKNKNNPIFQHFFYFWLTNRQISECVNQQYLDKNPDLIIICQSNLEVYLGKNLAHRGLLAFNKPDREREQEKEKEK</sequence>
<dbReference type="InterPro" id="IPR027417">
    <property type="entry name" value="P-loop_NTPase"/>
</dbReference>
<organism evidence="2 3">
    <name type="scientific">Anaeramoeba flamelloides</name>
    <dbReference type="NCBI Taxonomy" id="1746091"/>
    <lineage>
        <taxon>Eukaryota</taxon>
        <taxon>Metamonada</taxon>
        <taxon>Anaeramoebidae</taxon>
        <taxon>Anaeramoeba</taxon>
    </lineage>
</organism>
<gene>
    <name evidence="2" type="ORF">M0812_24233</name>
</gene>